<sequence length="79" mass="9071">MRLDKFLKVSRIIKRRTIAKEFADNGRATINNRVAKSSTEVGVGDVLELHFGERTMKIRVLNTKDTTKKNESADMYEEV</sequence>
<evidence type="ECO:0000313" key="8">
    <source>
        <dbReference type="Proteomes" id="UP000310673"/>
    </source>
</evidence>
<organism evidence="7 8">
    <name type="scientific">Companilactobacillus futsaii</name>
    <dbReference type="NCBI Taxonomy" id="938155"/>
    <lineage>
        <taxon>Bacteria</taxon>
        <taxon>Bacillati</taxon>
        <taxon>Bacillota</taxon>
        <taxon>Bacilli</taxon>
        <taxon>Lactobacillales</taxon>
        <taxon>Lactobacillaceae</taxon>
        <taxon>Companilactobacillus</taxon>
    </lineage>
</organism>
<evidence type="ECO:0000256" key="2">
    <source>
        <dbReference type="ARBA" id="ARBA00022730"/>
    </source>
</evidence>
<comment type="subunit">
    <text evidence="5">Associates with stalled 50S ribosomal subunits. Binds to RqcH, 23S rRNA and the P-site tRNA. Does not require RqcH for association with 50S subunits.</text>
</comment>
<evidence type="ECO:0000256" key="4">
    <source>
        <dbReference type="ARBA" id="ARBA00022917"/>
    </source>
</evidence>
<keyword evidence="3 5" id="KW-0694">RNA-binding</keyword>
<dbReference type="SMART" id="SM00363">
    <property type="entry name" value="S4"/>
    <property type="match status" value="1"/>
</dbReference>
<keyword evidence="2 5" id="KW-0699">rRNA-binding</keyword>
<gene>
    <name evidence="5" type="primary">rqcP</name>
    <name evidence="7" type="ORF">FG051_10275</name>
</gene>
<dbReference type="PIRSF" id="PIRSF038881">
    <property type="entry name" value="RNAbp_HP1423"/>
    <property type="match status" value="1"/>
</dbReference>
<evidence type="ECO:0000256" key="3">
    <source>
        <dbReference type="ARBA" id="ARBA00022884"/>
    </source>
</evidence>
<dbReference type="GO" id="GO:0043023">
    <property type="term" value="F:ribosomal large subunit binding"/>
    <property type="evidence" value="ECO:0007669"/>
    <property type="project" value="UniProtKB-UniRule"/>
</dbReference>
<accession>A0A5B7T0B4</accession>
<dbReference type="InterPro" id="IPR025490">
    <property type="entry name" value="RqcP"/>
</dbReference>
<dbReference type="InterPro" id="IPR036986">
    <property type="entry name" value="S4_RNA-bd_sf"/>
</dbReference>
<dbReference type="CDD" id="cd00165">
    <property type="entry name" value="S4"/>
    <property type="match status" value="1"/>
</dbReference>
<name>A0A5B7T0B4_9LACO</name>
<comment type="function">
    <text evidence="5">Key component of the ribosome quality control system (RQC), a ribosome-associated complex that mediates the extraction of incompletely synthesized nascent chains from stalled ribosomes and their subsequent degradation. RqcH recruits Ala-charged tRNA, and with RqcP directs the elongation of stalled nascent chains on 50S ribosomal subunits, leading to non-templated C-terminal alanine extensions (Ala tail). The Ala tail promotes nascent chain degradation. RqcP is associated with the translocation-like movement of the peptidyl-tRNA from the A-site into the P-site.</text>
</comment>
<dbReference type="GO" id="GO:0072344">
    <property type="term" value="P:rescue of stalled ribosome"/>
    <property type="evidence" value="ECO:0007669"/>
    <property type="project" value="UniProtKB-UniRule"/>
</dbReference>
<dbReference type="Gene3D" id="3.10.290.10">
    <property type="entry name" value="RNA-binding S4 domain"/>
    <property type="match status" value="1"/>
</dbReference>
<evidence type="ECO:0000256" key="5">
    <source>
        <dbReference type="HAMAP-Rule" id="MF_00871"/>
    </source>
</evidence>
<proteinExistence type="inferred from homology"/>
<dbReference type="GO" id="GO:0000049">
    <property type="term" value="F:tRNA binding"/>
    <property type="evidence" value="ECO:0007669"/>
    <property type="project" value="UniProtKB-UniRule"/>
</dbReference>
<dbReference type="AlphaFoldDB" id="A0A5B7T0B4"/>
<dbReference type="SUPFAM" id="SSF55174">
    <property type="entry name" value="Alpha-L RNA-binding motif"/>
    <property type="match status" value="1"/>
</dbReference>
<reference evidence="7 8" key="1">
    <citation type="submission" date="2019-05" db="EMBL/GenBank/DDBJ databases">
        <title>Genome Sequence of Lactobacillus futsaii Y97, a Potential Probiotic Strain Isolated from the Futsai of Taiwan.</title>
        <authorList>
            <person name="Du X."/>
        </authorList>
    </citation>
    <scope>NUCLEOTIDE SEQUENCE [LARGE SCALE GENOMIC DNA]</scope>
    <source>
        <strain evidence="7 8">Y97</strain>
    </source>
</reference>
<dbReference type="PROSITE" id="PS50889">
    <property type="entry name" value="S4"/>
    <property type="match status" value="1"/>
</dbReference>
<dbReference type="STRING" id="1423818.FC88_GL000798"/>
<dbReference type="KEGG" id="lft:FG051_10275"/>
<dbReference type="InterPro" id="IPR002942">
    <property type="entry name" value="S4_RNA-bd"/>
</dbReference>
<evidence type="ECO:0000256" key="1">
    <source>
        <dbReference type="ARBA" id="ARBA00022555"/>
    </source>
</evidence>
<keyword evidence="4 5" id="KW-0648">Protein biosynthesis</keyword>
<comment type="similarity">
    <text evidence="5">Belongs to the RqcP family.</text>
</comment>
<dbReference type="HAMAP" id="MF_00871">
    <property type="entry name" value="RqcP"/>
    <property type="match status" value="1"/>
</dbReference>
<feature type="domain" description="RNA-binding S4" evidence="6">
    <location>
        <begin position="1"/>
        <end position="62"/>
    </location>
</feature>
<evidence type="ECO:0000313" key="7">
    <source>
        <dbReference type="EMBL" id="QCX25446.1"/>
    </source>
</evidence>
<protein>
    <recommendedName>
        <fullName evidence="5">RQC P-site tRNA stabilizing factor</fullName>
        <shortName evidence="5">RqcP</shortName>
    </recommendedName>
    <alternativeName>
        <fullName evidence="5">Ribosome-associated protein quality control protein P</fullName>
    </alternativeName>
</protein>
<evidence type="ECO:0000259" key="6">
    <source>
        <dbReference type="SMART" id="SM00363"/>
    </source>
</evidence>
<dbReference type="Pfam" id="PF01479">
    <property type="entry name" value="S4"/>
    <property type="match status" value="1"/>
</dbReference>
<dbReference type="EMBL" id="CP040736">
    <property type="protein sequence ID" value="QCX25446.1"/>
    <property type="molecule type" value="Genomic_DNA"/>
</dbReference>
<dbReference type="Proteomes" id="UP000310673">
    <property type="component" value="Chromosome"/>
</dbReference>
<dbReference type="RefSeq" id="WP_057814514.1">
    <property type="nucleotide sequence ID" value="NZ_CP040736.1"/>
</dbReference>
<keyword evidence="1 5" id="KW-0820">tRNA-binding</keyword>
<dbReference type="GO" id="GO:0019843">
    <property type="term" value="F:rRNA binding"/>
    <property type="evidence" value="ECO:0007669"/>
    <property type="project" value="UniProtKB-UniRule"/>
</dbReference>